<protein>
    <submittedName>
        <fullName evidence="1">Uncharacterized protein</fullName>
    </submittedName>
</protein>
<name>A2BXD9_PROM5</name>
<sequence length="51" mass="5918">MANSKNNQFTLSSKSTFRMGLFTTSKLIQNLGINREQFEFFGNFRSIHGRD</sequence>
<dbReference type="KEGG" id="pmc:P9515_12431"/>
<dbReference type="EMBL" id="CP000552">
    <property type="protein sequence ID" value="ABM72450.1"/>
    <property type="molecule type" value="Genomic_DNA"/>
</dbReference>
<dbReference type="AlphaFoldDB" id="A2BXD9"/>
<dbReference type="RefSeq" id="WP_011820549.1">
    <property type="nucleotide sequence ID" value="NC_008817.1"/>
</dbReference>
<dbReference type="HOGENOM" id="CLU_214949_0_0_3"/>
<accession>A2BXD9</accession>
<reference evidence="1 2" key="1">
    <citation type="journal article" date="2007" name="PLoS Genet.">
        <title>Patterns and implications of gene gain and loss in the evolution of Prochlorococcus.</title>
        <authorList>
            <person name="Kettler G.C."/>
            <person name="Martiny A.C."/>
            <person name="Huang K."/>
            <person name="Zucker J."/>
            <person name="Coleman M.L."/>
            <person name="Rodrigue S."/>
            <person name="Chen F."/>
            <person name="Lapidus A."/>
            <person name="Ferriera S."/>
            <person name="Johnson J."/>
            <person name="Steglich C."/>
            <person name="Church G.M."/>
            <person name="Richardson P."/>
            <person name="Chisholm S.W."/>
        </authorList>
    </citation>
    <scope>NUCLEOTIDE SEQUENCE [LARGE SCALE GENOMIC DNA]</scope>
    <source>
        <strain evidence="1 2">MIT 9515</strain>
    </source>
</reference>
<evidence type="ECO:0000313" key="2">
    <source>
        <dbReference type="Proteomes" id="UP000001589"/>
    </source>
</evidence>
<dbReference type="GeneID" id="60201330"/>
<dbReference type="Proteomes" id="UP000001589">
    <property type="component" value="Chromosome"/>
</dbReference>
<evidence type="ECO:0000313" key="1">
    <source>
        <dbReference type="EMBL" id="ABM72450.1"/>
    </source>
</evidence>
<organism evidence="1 2">
    <name type="scientific">Prochlorococcus marinus (strain MIT 9515)</name>
    <dbReference type="NCBI Taxonomy" id="167542"/>
    <lineage>
        <taxon>Bacteria</taxon>
        <taxon>Bacillati</taxon>
        <taxon>Cyanobacteriota</taxon>
        <taxon>Cyanophyceae</taxon>
        <taxon>Synechococcales</taxon>
        <taxon>Prochlorococcaceae</taxon>
        <taxon>Prochlorococcus</taxon>
    </lineage>
</organism>
<proteinExistence type="predicted"/>
<gene>
    <name evidence="1" type="ordered locus">P9515_12431</name>
</gene>